<dbReference type="Pfam" id="PF13907">
    <property type="entry name" value="CHD1-like_C"/>
    <property type="match status" value="1"/>
</dbReference>
<dbReference type="CDD" id="cd03244">
    <property type="entry name" value="ABCC_MRP_domain2"/>
    <property type="match status" value="1"/>
</dbReference>
<name>M8BBE6_AEGTA</name>
<evidence type="ECO:0000256" key="14">
    <source>
        <dbReference type="ARBA" id="ARBA00023125"/>
    </source>
</evidence>
<keyword evidence="7" id="KW-0547">Nucleotide-binding</keyword>
<feature type="compositionally biased region" description="Polar residues" evidence="22">
    <location>
        <begin position="380"/>
        <end position="394"/>
    </location>
</feature>
<feature type="compositionally biased region" description="Basic residues" evidence="22">
    <location>
        <begin position="493"/>
        <end position="507"/>
    </location>
</feature>
<dbReference type="Gene3D" id="3.40.50.10810">
    <property type="entry name" value="Tandem AAA-ATPase domain"/>
    <property type="match status" value="1"/>
</dbReference>
<dbReference type="InterPro" id="IPR000953">
    <property type="entry name" value="Chromo/chromo_shadow_dom"/>
</dbReference>
<keyword evidence="15 23" id="KW-0472">Membrane</keyword>
<dbReference type="Gene3D" id="2.40.50.40">
    <property type="match status" value="2"/>
</dbReference>
<keyword evidence="9" id="KW-0347">Helicase</keyword>
<dbReference type="CDD" id="cd18660">
    <property type="entry name" value="CD1_tandem"/>
    <property type="match status" value="1"/>
</dbReference>
<feature type="transmembrane region" description="Helical" evidence="23">
    <location>
        <begin position="2008"/>
        <end position="2031"/>
    </location>
</feature>
<dbReference type="Pfam" id="PF00005">
    <property type="entry name" value="ABC_tran"/>
    <property type="match status" value="2"/>
</dbReference>
<dbReference type="InterPro" id="IPR017871">
    <property type="entry name" value="ABC_transporter-like_CS"/>
</dbReference>
<evidence type="ECO:0000313" key="24">
    <source>
        <dbReference type="EnsemblPlants" id="EMT22185"/>
    </source>
</evidence>
<evidence type="ECO:0000256" key="11">
    <source>
        <dbReference type="ARBA" id="ARBA00022853"/>
    </source>
</evidence>
<dbReference type="EnsemblPlants" id="EMT22185">
    <property type="protein sequence ID" value="EMT22185"/>
    <property type="gene ID" value="F775_18808"/>
</dbReference>
<dbReference type="Gene3D" id="1.20.1560.10">
    <property type="entry name" value="ABC transporter type 1, transmembrane domain"/>
    <property type="match status" value="2"/>
</dbReference>
<dbReference type="InterPro" id="IPR056302">
    <property type="entry name" value="CHD1-2/Hrp3_HTH"/>
</dbReference>
<feature type="transmembrane region" description="Helical" evidence="23">
    <location>
        <begin position="2043"/>
        <end position="2065"/>
    </location>
</feature>
<evidence type="ECO:0000256" key="16">
    <source>
        <dbReference type="ARBA" id="ARBA00023242"/>
    </source>
</evidence>
<dbReference type="InterPro" id="IPR014001">
    <property type="entry name" value="Helicase_ATP-bd"/>
</dbReference>
<feature type="transmembrane region" description="Helical" evidence="23">
    <location>
        <begin position="2828"/>
        <end position="2847"/>
    </location>
</feature>
<dbReference type="SMART" id="SM00490">
    <property type="entry name" value="HELICc"/>
    <property type="match status" value="1"/>
</dbReference>
<feature type="compositionally biased region" description="Basic and acidic residues" evidence="22">
    <location>
        <begin position="1632"/>
        <end position="1648"/>
    </location>
</feature>
<keyword evidence="13 23" id="KW-1133">Transmembrane helix</keyword>
<dbReference type="InterPro" id="IPR027417">
    <property type="entry name" value="P-loop_NTPase"/>
</dbReference>
<dbReference type="SMART" id="SM00298">
    <property type="entry name" value="CHROMO"/>
    <property type="match status" value="2"/>
</dbReference>
<keyword evidence="12" id="KW-1278">Translocase</keyword>
<feature type="compositionally biased region" description="Acidic residues" evidence="22">
    <location>
        <begin position="405"/>
        <end position="440"/>
    </location>
</feature>
<dbReference type="GO" id="GO:0005634">
    <property type="term" value="C:nucleus"/>
    <property type="evidence" value="ECO:0007669"/>
    <property type="project" value="UniProtKB-SubCell"/>
</dbReference>
<feature type="transmembrane region" description="Helical" evidence="23">
    <location>
        <begin position="2255"/>
        <end position="2272"/>
    </location>
</feature>
<keyword evidence="14" id="KW-0238">DNA-binding</keyword>
<dbReference type="FunFam" id="2.40.50.40:FF:000032">
    <property type="entry name" value="protein CHROMATIN REMODELING 5 isoform X2"/>
    <property type="match status" value="1"/>
</dbReference>
<evidence type="ECO:0000256" key="17">
    <source>
        <dbReference type="ARBA" id="ARBA00057614"/>
    </source>
</evidence>
<evidence type="ECO:0000256" key="10">
    <source>
        <dbReference type="ARBA" id="ARBA00022840"/>
    </source>
</evidence>
<dbReference type="InterPro" id="IPR011527">
    <property type="entry name" value="ABC1_TM_dom"/>
</dbReference>
<comment type="function">
    <text evidence="17">ABC transporter that may affect phytic acid transport and compartmentalization. May function directly or indirectly in removing phytic acid from the cytosol or in vesicle trafficking. Required for phytic acid accumulation in developing seeds. Phytic acid is the primary storage form of phosphorus in cereal grains and other plant seeds.</text>
</comment>
<keyword evidence="11" id="KW-0156">Chromatin regulator</keyword>
<feature type="compositionally biased region" description="Low complexity" evidence="22">
    <location>
        <begin position="211"/>
        <end position="220"/>
    </location>
</feature>
<keyword evidence="6" id="KW-0677">Repeat</keyword>
<feature type="compositionally biased region" description="Low complexity" evidence="22">
    <location>
        <begin position="1606"/>
        <end position="1616"/>
    </location>
</feature>
<feature type="compositionally biased region" description="Polar residues" evidence="22">
    <location>
        <begin position="1796"/>
        <end position="1816"/>
    </location>
</feature>
<comment type="subcellular location">
    <subcellularLocation>
        <location evidence="2">Membrane</location>
        <topology evidence="2">Multi-pass membrane protein</topology>
    </subcellularLocation>
    <subcellularLocation>
        <location evidence="1">Nucleus</location>
    </subcellularLocation>
</comment>
<dbReference type="InterPro" id="IPR050173">
    <property type="entry name" value="ABC_transporter_C-like"/>
</dbReference>
<evidence type="ECO:0000256" key="4">
    <source>
        <dbReference type="ARBA" id="ARBA00022448"/>
    </source>
</evidence>
<dbReference type="PROSITE" id="PS51194">
    <property type="entry name" value="HELICASE_CTER"/>
    <property type="match status" value="1"/>
</dbReference>
<dbReference type="InterPro" id="IPR056228">
    <property type="entry name" value="ABCC10-like_N"/>
</dbReference>
<evidence type="ECO:0000256" key="20">
    <source>
        <dbReference type="ARBA" id="ARBA00079144"/>
    </source>
</evidence>
<keyword evidence="10" id="KW-0067">ATP-binding</keyword>
<sequence length="3415" mass="384514">MKAMHMSGKRLWLRLQTVLVTAGVIALVDVGFTSHMDEMIVRSIRRLTVVKRTDDLNVHLEVVLAAQCLARQETVDLHIHVYEGIVYIGHYRARNDARPLAFFDRLEALDAFIYKHVDLATKAVAPQSAVGGPAHRVEKEEHKGTNKPEYQYSGTCKARQRPGCTHRVEQHGVSEQAGGMGPKDCQPSDFFHQVPLKSKFAPSSEYKLRPSNSSSSNSGSRADSGGYNLNEKADDEGAYESVRDRDADLNSGQLNLNEKADDAYHSEEEQYEAGQSSLSPSEIKSGQNAPRVGGPSGPWGTNFLKDCRSTEGEEPSNSDRGMEDGSAASSHDDMDGSGEDDELNRGHGDVPAEEMLSDDYYEQDREEQSDSLNRRGMSHPSCSTSGVASKSVPSRQKKSTKGSAYDDDDDAYNDENDNDDDDDDDADEDDPDDVDFEPDSETDKAAVKEKLVDSENSGEEEEDDELELSDDDDDFIDSRRQSKRLKVGGTKTSQRKKLPMQAPRKRGVSFTDEEYSSGKDSDAPNSPDFSHRPKKPVRLHLKTVGHNDVFSNVNSHNESRTSGRRRTQRNISYAESDSDDSEEKSTKQQKILKEDQDEEDGETIERVIWYQPKGVAEDALRNVQSTQPTVMSMPLDFDQQWDDVEFYIKWKGQSYLHCQWKTLSELRSVSGFKKVLNYMKRVSEEQRYKRSLSREEVEVHDVGKEMELDLIKQYSQVERVFADRATKVDGDVVVPEYLVKWQGLPYAESTWEKDTDIDFAQEAIDEYRAREVATAILGKTVDFQRKKSKASLRRLDDQPEWLKGGKLRDYQLEGLNFLVNGWRNDTNVILADEMGLGKTIQSVSMLGFLHNAQEINGPFLVVVPLSTLSNWAKEFRKWLPDMNVVIYVGNRASREMCQQHEFFTNKKGGRHVKFHTLITTYEVILKDKAVLSKIKWNYLMVDEAHRLKNSEASLYIALLEFSTKNKLLITGTPLQNSVEELWALLHFLDPVKFNSKDTFVERYKNLSSFNETELANLHMELRPHILRRVIKDVEKSLPPKIERILRIEMSPLQKQYYKWILERNFQNLNKGVRGNQVSLLNVVVELKKCCNHPFLFESADHGYGGDSIGDRNKVERIVMSSGKLVLLDKLLLRLRETNHRVLIFSQMVRMLDILSEYLSLRGFQFQRLDGSTRADLRHQAMEHFNAPGSDDFCFLLSTRAGGLGINLATADTVIIFDSDWNPQNDLQVLDHLVIQKLNAEGRLEKKETKKGGSMFDKNELSAILRFGAEELFKEEKTDEETKRKLESMDIDEILERAEKVANFSSGEDDASFWSRLIQPDPADMGQETLAPRAARNKKSYVEDHQLDKNSSRKRRAVDSQEKPRRRSSRTVDTMVSLPFIDGAVAQVRSWSFGNMPKKDASRFVRAELYMWLAYFLQLHLSNSHGELQVKKFGNPSQIGLIVDDVGGAIAKAPCEAQIELYESLIDGCQEAVKENTDIKGTVLDFFGVPVKAYELLARVEELQCLAKRIARYKDPVRQYRIQSPYKKPQWSASCGWIETDDARLLLGIHWYGYGNWEKIRLDPKLGLTTKIAPATLGERETFLPRAPNLDNRASALLQKEYANLSGKSSKAKGGASQKVNNENGGARSFKGRQKDLKPQEDIKSNKDDIKKRKVVEEAEAREEGEISESEEQIKYRLEKEEKWLEWCSEALDEEQDILKRLDRLQNTSLNLPKEKVLSRIRRYLQIIGEKIGKVAAQHVESYKQSRMTTRLWNYVARFSNMSGEQLCDLYLKVCQDQMEAGVGPSHGGNFAPAPNRGSSNQPHPPRNQRSTRSFQHTPEPLNNGENTGNSEAWKRRRRADQDNQFDTQTMYQPPPFMANGNRSQESSSSAGILGWGPVEMRRYGTERSKRVCSDQSRSTPCPVCGCCFSFKQGCRTLLDPPVRDRTLAQMSSLASSWATMMNLCGSPACCGQGVLRQVFDGSTCTNHLVETGIVAPLALTLLLQFLVRLPESRASSARRRLLRPSSPLHLATVLFNGWGFSLVLAGFAFAAGTQFLGPAFARLWSVSLTVYAAFVCCSSAVTIIAEKAVTVKACLDLLSLPGAVMFLIYSMQSSHDEEGHEDEGLYKPLKTDDTADSQEVAADSSESTHQKVTPFARAGILSQMTFWWLNPLMKTGYQKPLDDKDMPLLGAADRAQSQYSMFLEKLNKNKNKQTSHDATPPSILWAIVSQHKCGIMVSGLFALLKVLTLSTGPLLLRAFINLSTGKVTSDSKHEGYMLAALMFICKLCESLSQRQWYFRTRRLGLQVRSLLSAAIYRKQQKLSSSAKMAHSSGQIMNYLTVDAYRVGEFPYWFHQTWTTVVQLCIALVILYSAVGAAMVSSLVVVVITVLCNAPLAKLQHRFQSKLMEATDARLKAMSESLVHMKVLKLYAWEGHFKKAIEELREVEYRWLSAFQLSRAYNSVLFWSSPVWVSAVTFLTCYFLEIPLDASNVFTFIATLRLVQDPIRAIPEVLGVVVQAKVAFTRIEKFLGAPELNGRAKEKCSSVAISYPVAMNSCGFSWCEDPLKPNLKDISLVVKAGEKVAICGEVGSGKSTLLAAMLGEVPRTQGTIQVCGKIAYVSQNAWIQTGTVQENILFGSRMDSQRYQETLARCSLVKDLEMLPYGDDTEIGERGVNLSGGQKQRLQLARALYQDADIYLLDDPFSAVDAHTATSLFNEYVMGALSDKTVLLVTHQVDFLPVFDSILLMSDGEVIRSAPYRDLFADCQEFKDLVNAHKDTIEISDVDNNVAPHRANGTSTKEKHHINGSGYTKSEKPSPAHQLIKEEERETGDTGLKPYMIYLRQNRGFMYASLCVISHMIFIVGQIAQNSWMAANVQDPRVSTLRLITVYIVIGLCTVLFLLSRCLSVVVLGVQTSRSLFSQLLDSLFRAPMSFYDSTPLGRVLSRVSSELSTVDLDVPFAFMFSLSASLNGYSNLGVLAVVTWQVLFVSVPMIVLSVRLQRYYLASAKELMRINGTTKSALANHLGESISGAITIRAFEEEDRFFDKNSDLVDKNAIPYFYNFAATEWLIQRLEIMSAAVLSFSAFLIVLLPPGTFSPGFVGMALSYGLSINMSFVSSIRKQCTFANQIISVERVNQYMDIKSEAAEVIEENRPAPDWPQIGSVEIRDLKIRYRKDAPLVLHGISCKFEGGDKIGIVGRTGSGKTTLIGALFRLVEPSGGKIIIDSLDITSIGLHDLRSRLGIIPQDPTLFQGTVRYNLDPLGQFSDQQIWEVLDKCQLFEAVQEKEQGLDSLGRKFHLHMHFSFWSSFFLFLRNCENIAEDGSNWSMGQRQLFCLGRALLRRCHILVLDEATASIDNGTDVVLQKTIRTEFTHCTVIMVAHRIPTVMDCNMVLAMSDGKIMEYDKPTNLMETEGSFFRELVREYWSYTSNRNI</sequence>
<dbReference type="InterPro" id="IPR038718">
    <property type="entry name" value="SNF2-like_sf"/>
</dbReference>
<evidence type="ECO:0000256" key="1">
    <source>
        <dbReference type="ARBA" id="ARBA00004123"/>
    </source>
</evidence>
<feature type="compositionally biased region" description="Polar residues" evidence="22">
    <location>
        <begin position="1860"/>
        <end position="1870"/>
    </location>
</feature>
<protein>
    <recommendedName>
        <fullName evidence="18">ABC transporter C family member 13</fullName>
    </recommendedName>
    <alternativeName>
        <fullName evidence="20">Multidrug resistance-associated protein 13</fullName>
    </alternativeName>
    <alternativeName>
        <fullName evidence="21">OsMRP5</fullName>
    </alternativeName>
    <alternativeName>
        <fullName evidence="19">Protein LOW PHYTIC ACID 2</fullName>
    </alternativeName>
</protein>
<dbReference type="PROSITE" id="PS50013">
    <property type="entry name" value="CHROMO_2"/>
    <property type="match status" value="2"/>
</dbReference>
<dbReference type="PROSITE" id="PS00211">
    <property type="entry name" value="ABC_TRANSPORTER_1"/>
    <property type="match status" value="1"/>
</dbReference>
<dbReference type="GO" id="GO:0005524">
    <property type="term" value="F:ATP binding"/>
    <property type="evidence" value="ECO:0007669"/>
    <property type="project" value="UniProtKB-KW"/>
</dbReference>
<feature type="transmembrane region" description="Helical" evidence="23">
    <location>
        <begin position="3056"/>
        <end position="3075"/>
    </location>
</feature>
<evidence type="ECO:0000256" key="13">
    <source>
        <dbReference type="ARBA" id="ARBA00022989"/>
    </source>
</evidence>
<feature type="compositionally biased region" description="Basic and acidic residues" evidence="22">
    <location>
        <begin position="2792"/>
        <end position="2807"/>
    </location>
</feature>
<feature type="region of interest" description="Disordered" evidence="22">
    <location>
        <begin position="1784"/>
        <end position="1873"/>
    </location>
</feature>
<dbReference type="FunFam" id="3.40.50.10810:FF:000005">
    <property type="entry name" value="Photoperiod-independent early flowering 1"/>
    <property type="match status" value="1"/>
</dbReference>
<feature type="compositionally biased region" description="Basic and acidic residues" evidence="22">
    <location>
        <begin position="258"/>
        <end position="268"/>
    </location>
</feature>
<dbReference type="SMART" id="SM01176">
    <property type="entry name" value="DUF4208"/>
    <property type="match status" value="1"/>
</dbReference>
<dbReference type="Pfam" id="PF00271">
    <property type="entry name" value="Helicase_C"/>
    <property type="match status" value="1"/>
</dbReference>
<dbReference type="GO" id="GO:0016887">
    <property type="term" value="F:ATP hydrolysis activity"/>
    <property type="evidence" value="ECO:0007669"/>
    <property type="project" value="InterPro"/>
</dbReference>
<feature type="region of interest" description="Disordered" evidence="22">
    <location>
        <begin position="129"/>
        <end position="189"/>
    </location>
</feature>
<keyword evidence="16" id="KW-0539">Nucleus</keyword>
<feature type="region of interest" description="Disordered" evidence="22">
    <location>
        <begin position="201"/>
        <end position="599"/>
    </location>
</feature>
<dbReference type="PROSITE" id="PS50893">
    <property type="entry name" value="ABC_TRANSPORTER_2"/>
    <property type="match status" value="2"/>
</dbReference>
<dbReference type="InterPro" id="IPR025260">
    <property type="entry name" value="CHD1-like_C"/>
</dbReference>
<dbReference type="FunFam" id="3.40.50.300:FF:000169">
    <property type="entry name" value="ABC transporter C family member 3"/>
    <property type="match status" value="1"/>
</dbReference>
<dbReference type="GO" id="GO:0140359">
    <property type="term" value="F:ABC-type transporter activity"/>
    <property type="evidence" value="ECO:0007669"/>
    <property type="project" value="InterPro"/>
</dbReference>
<feature type="compositionally biased region" description="Acidic residues" evidence="22">
    <location>
        <begin position="351"/>
        <end position="361"/>
    </location>
</feature>
<dbReference type="CDD" id="cd18579">
    <property type="entry name" value="ABC_6TM_ABCC_D1"/>
    <property type="match status" value="1"/>
</dbReference>
<dbReference type="CDD" id="cd18659">
    <property type="entry name" value="CD2_tandem"/>
    <property type="match status" value="1"/>
</dbReference>
<evidence type="ECO:0000256" key="23">
    <source>
        <dbReference type="SAM" id="Phobius"/>
    </source>
</evidence>
<evidence type="ECO:0000256" key="9">
    <source>
        <dbReference type="ARBA" id="ARBA00022806"/>
    </source>
</evidence>
<feature type="compositionally biased region" description="Basic and acidic residues" evidence="22">
    <location>
        <begin position="135"/>
        <end position="146"/>
    </location>
</feature>
<dbReference type="GO" id="GO:0016020">
    <property type="term" value="C:membrane"/>
    <property type="evidence" value="ECO:0007669"/>
    <property type="project" value="UniProtKB-SubCell"/>
</dbReference>
<dbReference type="SUPFAM" id="SSF54160">
    <property type="entry name" value="Chromo domain-like"/>
    <property type="match status" value="2"/>
</dbReference>
<dbReference type="InterPro" id="IPR003593">
    <property type="entry name" value="AAA+_ATPase"/>
</dbReference>
<feature type="transmembrane region" description="Helical" evidence="23">
    <location>
        <begin position="2357"/>
        <end position="2376"/>
    </location>
</feature>
<feature type="region of interest" description="Disordered" evidence="22">
    <location>
        <begin position="1332"/>
        <end position="1370"/>
    </location>
</feature>
<dbReference type="GO" id="GO:0003677">
    <property type="term" value="F:DNA binding"/>
    <property type="evidence" value="ECO:0007669"/>
    <property type="project" value="UniProtKB-KW"/>
</dbReference>
<evidence type="ECO:0000256" key="22">
    <source>
        <dbReference type="SAM" id="MobiDB-lite"/>
    </source>
</evidence>
<evidence type="ECO:0000256" key="6">
    <source>
        <dbReference type="ARBA" id="ARBA00022737"/>
    </source>
</evidence>
<dbReference type="Gene3D" id="1.10.10.60">
    <property type="entry name" value="Homeodomain-like"/>
    <property type="match status" value="1"/>
</dbReference>
<keyword evidence="5 23" id="KW-0812">Transmembrane</keyword>
<dbReference type="InterPro" id="IPR044726">
    <property type="entry name" value="ABCC_6TM_D2"/>
</dbReference>
<dbReference type="Pfam" id="PF00385">
    <property type="entry name" value="Chromo"/>
    <property type="match status" value="1"/>
</dbReference>
<dbReference type="Pfam" id="PF23588">
    <property type="entry name" value="HTH_CHD1_Hrp3"/>
    <property type="match status" value="1"/>
</dbReference>
<accession>M8BBE6</accession>
<dbReference type="CDD" id="cd18580">
    <property type="entry name" value="ABC_6TM_ABCC_D2"/>
    <property type="match status" value="1"/>
</dbReference>
<dbReference type="SUPFAM" id="SSF52540">
    <property type="entry name" value="P-loop containing nucleoside triphosphate hydrolases"/>
    <property type="match status" value="4"/>
</dbReference>
<dbReference type="GO" id="GO:0004386">
    <property type="term" value="F:helicase activity"/>
    <property type="evidence" value="ECO:0007669"/>
    <property type="project" value="UniProtKB-KW"/>
</dbReference>
<evidence type="ECO:0000256" key="5">
    <source>
        <dbReference type="ARBA" id="ARBA00022692"/>
    </source>
</evidence>
<dbReference type="InterPro" id="IPR000330">
    <property type="entry name" value="SNF2_N"/>
</dbReference>
<evidence type="ECO:0000256" key="18">
    <source>
        <dbReference type="ARBA" id="ARBA00068520"/>
    </source>
</evidence>
<dbReference type="InterPro" id="IPR001650">
    <property type="entry name" value="Helicase_C-like"/>
</dbReference>
<dbReference type="Gene3D" id="3.40.50.300">
    <property type="entry name" value="P-loop containing nucleotide triphosphate hydrolases"/>
    <property type="match status" value="3"/>
</dbReference>
<keyword evidence="4" id="KW-0813">Transport</keyword>
<evidence type="ECO:0000256" key="12">
    <source>
        <dbReference type="ARBA" id="ARBA00022967"/>
    </source>
</evidence>
<feature type="region of interest" description="Disordered" evidence="22">
    <location>
        <begin position="1606"/>
        <end position="1648"/>
    </location>
</feature>
<reference evidence="24" key="1">
    <citation type="submission" date="2015-06" db="UniProtKB">
        <authorList>
            <consortium name="EnsemblPlants"/>
        </authorList>
    </citation>
    <scope>IDENTIFICATION</scope>
</reference>
<evidence type="ECO:0000256" key="15">
    <source>
        <dbReference type="ARBA" id="ARBA00023136"/>
    </source>
</evidence>
<dbReference type="CDD" id="cd03250">
    <property type="entry name" value="ABCC_MRP_domain1"/>
    <property type="match status" value="1"/>
</dbReference>
<dbReference type="PANTHER" id="PTHR24223:SF417">
    <property type="entry name" value="ABC TRANSPORTER C FAMILY MEMBER 10"/>
    <property type="match status" value="1"/>
</dbReference>
<dbReference type="FunFam" id="1.20.1560.10:FF:000002">
    <property type="entry name" value="ABC transporter C family member 5"/>
    <property type="match status" value="1"/>
</dbReference>
<feature type="compositionally biased region" description="Polar residues" evidence="22">
    <location>
        <begin position="273"/>
        <end position="288"/>
    </location>
</feature>
<dbReference type="SUPFAM" id="SSF90123">
    <property type="entry name" value="ABC transporter transmembrane region"/>
    <property type="match status" value="2"/>
</dbReference>
<feature type="compositionally biased region" description="Basic and acidic residues" evidence="22">
    <location>
        <begin position="1339"/>
        <end position="1362"/>
    </location>
</feature>
<dbReference type="SMART" id="SM00487">
    <property type="entry name" value="DEXDc"/>
    <property type="match status" value="1"/>
</dbReference>
<feature type="transmembrane region" description="Helical" evidence="23">
    <location>
        <begin position="2867"/>
        <end position="2893"/>
    </location>
</feature>
<evidence type="ECO:0000256" key="8">
    <source>
        <dbReference type="ARBA" id="ARBA00022801"/>
    </source>
</evidence>
<feature type="transmembrane region" description="Helical" evidence="23">
    <location>
        <begin position="1968"/>
        <end position="1987"/>
    </location>
</feature>
<dbReference type="PANTHER" id="PTHR24223">
    <property type="entry name" value="ATP-BINDING CASSETTE SUB-FAMILY C"/>
    <property type="match status" value="1"/>
</dbReference>
<evidence type="ECO:0000256" key="21">
    <source>
        <dbReference type="ARBA" id="ARBA00082971"/>
    </source>
</evidence>
<dbReference type="GO" id="GO:0006325">
    <property type="term" value="P:chromatin organization"/>
    <property type="evidence" value="ECO:0007669"/>
    <property type="project" value="UniProtKB-KW"/>
</dbReference>
<proteinExistence type="inferred from homology"/>
<dbReference type="Pfam" id="PF00664">
    <property type="entry name" value="ABC_membrane"/>
    <property type="match status" value="2"/>
</dbReference>
<dbReference type="FunFam" id="3.40.50.300:FF:000923">
    <property type="entry name" value="ABC transporter C family member 10"/>
    <property type="match status" value="1"/>
</dbReference>
<dbReference type="CDD" id="cd18793">
    <property type="entry name" value="SF2_C_SNF"/>
    <property type="match status" value="1"/>
</dbReference>
<dbReference type="PROSITE" id="PS50929">
    <property type="entry name" value="ABC_TM1F"/>
    <property type="match status" value="2"/>
</dbReference>
<dbReference type="FunFam" id="1.20.1560.10:FF:000003">
    <property type="entry name" value="ABC transporter C family member 10"/>
    <property type="match status" value="1"/>
</dbReference>
<dbReference type="SMART" id="SM00382">
    <property type="entry name" value="AAA"/>
    <property type="match status" value="2"/>
</dbReference>
<organism evidence="24">
    <name type="scientific">Aegilops tauschii</name>
    <name type="common">Tausch's goatgrass</name>
    <name type="synonym">Aegilops squarrosa</name>
    <dbReference type="NCBI Taxonomy" id="37682"/>
    <lineage>
        <taxon>Eukaryota</taxon>
        <taxon>Viridiplantae</taxon>
        <taxon>Streptophyta</taxon>
        <taxon>Embryophyta</taxon>
        <taxon>Tracheophyta</taxon>
        <taxon>Spermatophyta</taxon>
        <taxon>Magnoliopsida</taxon>
        <taxon>Liliopsida</taxon>
        <taxon>Poales</taxon>
        <taxon>Poaceae</taxon>
        <taxon>BOP clade</taxon>
        <taxon>Pooideae</taxon>
        <taxon>Triticodae</taxon>
        <taxon>Triticeae</taxon>
        <taxon>Triticinae</taxon>
        <taxon>Aegilops</taxon>
    </lineage>
</organism>
<dbReference type="InterPro" id="IPR044746">
    <property type="entry name" value="ABCC_6TM_D1"/>
</dbReference>
<evidence type="ECO:0000256" key="3">
    <source>
        <dbReference type="ARBA" id="ARBA00009726"/>
    </source>
</evidence>
<dbReference type="InterPro" id="IPR003439">
    <property type="entry name" value="ABC_transporter-like_ATP-bd"/>
</dbReference>
<feature type="compositionally biased region" description="Basic residues" evidence="22">
    <location>
        <begin position="532"/>
        <end position="543"/>
    </location>
</feature>
<feature type="compositionally biased region" description="Polar residues" evidence="22">
    <location>
        <begin position="1842"/>
        <end position="1851"/>
    </location>
</feature>
<keyword evidence="8" id="KW-0378">Hydrolase</keyword>
<feature type="transmembrane region" description="Helical" evidence="23">
    <location>
        <begin position="2213"/>
        <end position="2235"/>
    </location>
</feature>
<feature type="compositionally biased region" description="Basic and acidic residues" evidence="22">
    <location>
        <begin position="441"/>
        <end position="453"/>
    </location>
</feature>
<dbReference type="InterPro" id="IPR016197">
    <property type="entry name" value="Chromo-like_dom_sf"/>
</dbReference>
<dbReference type="InterPro" id="IPR036640">
    <property type="entry name" value="ABC1_TM_sf"/>
</dbReference>
<evidence type="ECO:0000256" key="2">
    <source>
        <dbReference type="ARBA" id="ARBA00004141"/>
    </source>
</evidence>
<evidence type="ECO:0000256" key="19">
    <source>
        <dbReference type="ARBA" id="ARBA00075361"/>
    </source>
</evidence>
<feature type="compositionally biased region" description="Basic and acidic residues" evidence="22">
    <location>
        <begin position="583"/>
        <end position="594"/>
    </location>
</feature>
<dbReference type="InterPro" id="IPR023780">
    <property type="entry name" value="Chromo_domain"/>
</dbReference>
<evidence type="ECO:0000256" key="7">
    <source>
        <dbReference type="ARBA" id="ARBA00022741"/>
    </source>
</evidence>
<feature type="compositionally biased region" description="Acidic residues" evidence="22">
    <location>
        <begin position="456"/>
        <end position="475"/>
    </location>
</feature>
<comment type="similarity">
    <text evidence="3">Belongs to the ABC transporter superfamily. ABCC family. Conjugate transporter (TC 3.A.1.208) subfamily.</text>
</comment>
<feature type="region of interest" description="Disordered" evidence="22">
    <location>
        <begin position="2768"/>
        <end position="2807"/>
    </location>
</feature>
<dbReference type="InterPro" id="IPR049730">
    <property type="entry name" value="SNF2/RAD54-like_C"/>
</dbReference>
<dbReference type="PROSITE" id="PS51192">
    <property type="entry name" value="HELICASE_ATP_BIND_1"/>
    <property type="match status" value="1"/>
</dbReference>
<dbReference type="Pfam" id="PF00176">
    <property type="entry name" value="SNF2-rel_dom"/>
    <property type="match status" value="1"/>
</dbReference>
<feature type="transmembrane region" description="Helical" evidence="23">
    <location>
        <begin position="2956"/>
        <end position="2978"/>
    </location>
</feature>
<dbReference type="Pfam" id="PF24358">
    <property type="entry name" value="ABCC10_N"/>
    <property type="match status" value="2"/>
</dbReference>